<dbReference type="GO" id="GO:0071770">
    <property type="term" value="P:DIM/DIP cell wall layer assembly"/>
    <property type="evidence" value="ECO:0007669"/>
    <property type="project" value="TreeGrafter"/>
</dbReference>
<dbReference type="SMART" id="SM00823">
    <property type="entry name" value="PKS_PP"/>
    <property type="match status" value="2"/>
</dbReference>
<dbReference type="SMART" id="SM00822">
    <property type="entry name" value="PKS_KR"/>
    <property type="match status" value="1"/>
</dbReference>
<dbReference type="Gene3D" id="3.10.129.110">
    <property type="entry name" value="Polyketide synthase dehydratase"/>
    <property type="match status" value="1"/>
</dbReference>
<keyword evidence="4" id="KW-0597">Phosphoprotein</keyword>
<sequence>MNSEKTFTKPEIIAFLADLVEDILDETVVDYNEPFISLGLVSVDIPLFTKRVSNQFGIDVEVASIFENSNINLYADFLFNTLNHVIVSSDESTDSNKEVSHAQEDIAIVGISCRFPGGANSPDEYWEVLMKGINGICEMPADRWDVDSYFSDDKEEPGKMYSKKGGFLNVPIDRFDQKFFNISPKEAKSLDPQQRLLLELTWEAFENGGINIAQHYGSNTGVYIGIAGEEYSFAHYKSGDLSKVDAYSLTGTTFSTACGRISYTFGFEGPSFCVDTACSSSLTALHLASRAIKSGEVDTAVVGAVNLMISPAVHVCFSKLEAISVDGQSKSFDASANGYGRGEGGGVLILKRLSDAIKNNDNILGIVKGTAINQDGKSNGLTAPNGLAQEKVITKALKDAGLNYSDIDYMEMHGTGTKLGDPIEVKAVVNTYGKDRAMDHPLQIGSVKSNIGHLEAAAGVASIIKVLLAFKHEMIPANLNFNEPNPFIPWEKSPVSVIAEHTAWSSDGRLRRVGVNGFGFGGSNAHIILEEPPKRQKPHTKDIDPISIVKISAKNDKSLHENIKNNLEYLKKNSQIPIKDYVHTNNLAKVDFPHRFTVSARNQEELVNRLQAYLDTNNKAGISKRHNEKIDMHQETKLVFLFTGQGSQYLGMGKELYDYNPSFKLAFDECDQLFTPYVDKSLVEMIYSDKYSSKDIERTRYAQPLIFSIEYALLKFWESVGVTPEVVLGHSIGEFAAAVAADIMSLEDAVKLVALRGRLMDSAPGTGAMSAIYTNQATIEALIKGYEDKLSIALHNAEESIVISGDLDAVEEVSKEAENRKIKVNRLHVSHAFHSHLMLPILEPFREVAKNEVEFKTSKLNYISATLGRAVDKDELLDADYWTNHIKDRVNFYHALSQLKDVQNTIFLEIGANKTLCSLGKLILNEEKMLLNSLDMKKDAWEQIAHCLGELYCHGVTIHWAGLETSFEQDYNRVTLPTYAFDRESYWMQPVCSHEDNVSSILNKDFHPLIGQRINTPYFKNGTIYQSTYSVDTPYFMHEHIIFDTAIAPAAAHMSMLLSIAKDFRNPRRCIISNVEFHAPLTAVEDEKRVVQFLIEDTNQEQMKFELVSTDKQLQHENWMKHCKGNITMSQQEREHEKHVSIDEIKDRYPEVTSGFSAYDVMKKFGFKLGDGFTRISKVWKGDAEGLCYIDPKKDIPGGKDYIVYAGTIDSIFQSIFFVSELSMRMNSQSEEYALKTAIPISLGKLTYHYRDAESFWCHIKVDDSQQSGVVGDIDVYNEKGEIVFEIERLMAKITERDTLLKELNSNGDRMLYNVDWIEEARISKDVKVNGNEKVVLFGNDPDVVDRFHESLNRNGVSSIRVIQADKYVEHEQDLFFMSYTNKNDVKKLIENIGSRFEKEKCKLIYISTTDETKLNRLHAEDLLTTVEKECSGLLYLVQSITELNYSHKMMIKVVTNNVHQVDGAATSTSLYQAPIWGFSEVIRLEHTPLWDGIIDADLHVLEHHMDKIINEIIYGEDKQVVLRDYHKRYIPRLIRNSKSRTSKEDLAIQIDDEAAYVISGGTGTIGQIYADYLIQQGAKNIVLLSRSDASNELLETVSLWSEKGARIIVEKADVSNQADVISVVQKLKKNNMKIKGVVHAAGIIEDKMIKDQTWTSFENVLKTKVGGTYHLHHALKDESLDFFIMMSSISSVVGNMGQANYAAANYFMNMFAEYRRSLGMPAMSICWGPWEEAGMATSNSNILKNIENKGLYGMSKEIGKKMIDRVFQKDHSSIVVVDANWELFSQRTGVDEVTAFLTNFISNDSDFGGQSVNTALKEDVIAKLQSLSKTERSEYLLALLHKSAADIIGFNDASQLSVDSSFTEQGVDSLMIFSLRNEIKSLLDVQVDISVFFNYPSLRKLNGYLLTAAMSFEEDEENVIVDSNTQSVDDILSEINSLIN</sequence>
<dbReference type="CDD" id="cd08955">
    <property type="entry name" value="KR_2_FAS_SDR_x"/>
    <property type="match status" value="1"/>
</dbReference>
<dbReference type="SMART" id="SM00825">
    <property type="entry name" value="PKS_KS"/>
    <property type="match status" value="1"/>
</dbReference>
<feature type="active site" description="Proton donor; for dehydratase activity" evidence="6">
    <location>
        <position position="1210"/>
    </location>
</feature>
<evidence type="ECO:0000256" key="6">
    <source>
        <dbReference type="PROSITE-ProRule" id="PRU01363"/>
    </source>
</evidence>
<evidence type="ECO:0000256" key="2">
    <source>
        <dbReference type="ARBA" id="ARBA00004789"/>
    </source>
</evidence>
<dbReference type="SMART" id="SM00827">
    <property type="entry name" value="PKS_AT"/>
    <property type="match status" value="1"/>
</dbReference>
<dbReference type="InterPro" id="IPR020841">
    <property type="entry name" value="PKS_Beta-ketoAc_synthase_dom"/>
</dbReference>
<name>A0A559J0K2_9BACL</name>
<dbReference type="InterPro" id="IPR032821">
    <property type="entry name" value="PKS_assoc"/>
</dbReference>
<evidence type="ECO:0000256" key="4">
    <source>
        <dbReference type="ARBA" id="ARBA00022553"/>
    </source>
</evidence>
<accession>A0A559J0K2</accession>
<dbReference type="RefSeq" id="WP_144989798.1">
    <property type="nucleotide sequence ID" value="NZ_VNJK01000001.1"/>
</dbReference>
<dbReference type="GO" id="GO:0006633">
    <property type="term" value="P:fatty acid biosynthetic process"/>
    <property type="evidence" value="ECO:0007669"/>
    <property type="project" value="InterPro"/>
</dbReference>
<protein>
    <submittedName>
        <fullName evidence="10">SDR family NAD(P)-dependent oxidoreductase</fullName>
    </submittedName>
</protein>
<evidence type="ECO:0000256" key="1">
    <source>
        <dbReference type="ARBA" id="ARBA00003299"/>
    </source>
</evidence>
<feature type="domain" description="PKS/mFAS DH" evidence="9">
    <location>
        <begin position="1007"/>
        <end position="1301"/>
    </location>
</feature>
<feature type="region of interest" description="N-terminal hotdog fold" evidence="6">
    <location>
        <begin position="1007"/>
        <end position="1134"/>
    </location>
</feature>
<keyword evidence="11" id="KW-1185">Reference proteome</keyword>
<dbReference type="InterPro" id="IPR016039">
    <property type="entry name" value="Thiolase-like"/>
</dbReference>
<dbReference type="EMBL" id="VNJK01000001">
    <property type="protein sequence ID" value="TVX93376.1"/>
    <property type="molecule type" value="Genomic_DNA"/>
</dbReference>
<feature type="domain" description="Ketosynthase family 3 (KS3)" evidence="8">
    <location>
        <begin position="103"/>
        <end position="531"/>
    </location>
</feature>
<dbReference type="SMART" id="SM00826">
    <property type="entry name" value="PKS_DH"/>
    <property type="match status" value="1"/>
</dbReference>
<dbReference type="Pfam" id="PF00550">
    <property type="entry name" value="PP-binding"/>
    <property type="match status" value="2"/>
</dbReference>
<dbReference type="GO" id="GO:0031177">
    <property type="term" value="F:phosphopantetheine binding"/>
    <property type="evidence" value="ECO:0007669"/>
    <property type="project" value="InterPro"/>
</dbReference>
<dbReference type="PANTHER" id="PTHR43775">
    <property type="entry name" value="FATTY ACID SYNTHASE"/>
    <property type="match status" value="1"/>
</dbReference>
<dbReference type="InterPro" id="IPR001227">
    <property type="entry name" value="Ac_transferase_dom_sf"/>
</dbReference>
<dbReference type="InterPro" id="IPR042104">
    <property type="entry name" value="PKS_dehydratase_sf"/>
</dbReference>
<dbReference type="InterPro" id="IPR009081">
    <property type="entry name" value="PP-bd_ACP"/>
</dbReference>
<proteinExistence type="predicted"/>
<dbReference type="InterPro" id="IPR016036">
    <property type="entry name" value="Malonyl_transacylase_ACP-bd"/>
</dbReference>
<organism evidence="10 11">
    <name type="scientific">Paenibacillus agilis</name>
    <dbReference type="NCBI Taxonomy" id="3020863"/>
    <lineage>
        <taxon>Bacteria</taxon>
        <taxon>Bacillati</taxon>
        <taxon>Bacillota</taxon>
        <taxon>Bacilli</taxon>
        <taxon>Bacillales</taxon>
        <taxon>Paenibacillaceae</taxon>
        <taxon>Paenibacillus</taxon>
    </lineage>
</organism>
<evidence type="ECO:0000259" key="9">
    <source>
        <dbReference type="PROSITE" id="PS52019"/>
    </source>
</evidence>
<dbReference type="Gene3D" id="3.40.47.10">
    <property type="match status" value="1"/>
</dbReference>
<dbReference type="InterPro" id="IPR049900">
    <property type="entry name" value="PKS_mFAS_DH"/>
</dbReference>
<dbReference type="CDD" id="cd00833">
    <property type="entry name" value="PKS"/>
    <property type="match status" value="1"/>
</dbReference>
<dbReference type="InterPro" id="IPR036291">
    <property type="entry name" value="NAD(P)-bd_dom_sf"/>
</dbReference>
<feature type="domain" description="Carrier" evidence="7">
    <location>
        <begin position="1835"/>
        <end position="1910"/>
    </location>
</feature>
<dbReference type="GO" id="GO:0005737">
    <property type="term" value="C:cytoplasm"/>
    <property type="evidence" value="ECO:0007669"/>
    <property type="project" value="TreeGrafter"/>
</dbReference>
<gene>
    <name evidence="10" type="ORF">FPZ44_10115</name>
</gene>
<dbReference type="PROSITE" id="PS52019">
    <property type="entry name" value="PKS_MFAS_DH"/>
    <property type="match status" value="1"/>
</dbReference>
<dbReference type="SUPFAM" id="SSF52151">
    <property type="entry name" value="FabD/lysophospholipase-like"/>
    <property type="match status" value="1"/>
</dbReference>
<dbReference type="Pfam" id="PF16197">
    <property type="entry name" value="KAsynt_C_assoc"/>
    <property type="match status" value="1"/>
</dbReference>
<evidence type="ECO:0000259" key="8">
    <source>
        <dbReference type="PROSITE" id="PS52004"/>
    </source>
</evidence>
<evidence type="ECO:0000259" key="7">
    <source>
        <dbReference type="PROSITE" id="PS50075"/>
    </source>
</evidence>
<dbReference type="Gene3D" id="3.40.366.10">
    <property type="entry name" value="Malonyl-Coenzyme A Acyl Carrier Protein, domain 2"/>
    <property type="match status" value="1"/>
</dbReference>
<dbReference type="InterPro" id="IPR050091">
    <property type="entry name" value="PKS_NRPS_Biosynth_Enz"/>
</dbReference>
<dbReference type="OrthoDB" id="9765680at2"/>
<dbReference type="Pfam" id="PF21089">
    <property type="entry name" value="PKS_DH_N"/>
    <property type="match status" value="1"/>
</dbReference>
<dbReference type="GO" id="GO:0004315">
    <property type="term" value="F:3-oxoacyl-[acyl-carrier-protein] synthase activity"/>
    <property type="evidence" value="ECO:0007669"/>
    <property type="project" value="InterPro"/>
</dbReference>
<dbReference type="SUPFAM" id="SSF53901">
    <property type="entry name" value="Thiolase-like"/>
    <property type="match status" value="1"/>
</dbReference>
<dbReference type="PROSITE" id="PS00606">
    <property type="entry name" value="KS3_1"/>
    <property type="match status" value="1"/>
</dbReference>
<dbReference type="Gene3D" id="3.40.50.720">
    <property type="entry name" value="NAD(P)-binding Rossmann-like Domain"/>
    <property type="match status" value="1"/>
</dbReference>
<dbReference type="Gene3D" id="3.30.70.3290">
    <property type="match status" value="1"/>
</dbReference>
<dbReference type="PROSITE" id="PS52004">
    <property type="entry name" value="KS3_2"/>
    <property type="match status" value="1"/>
</dbReference>
<dbReference type="Gene3D" id="1.10.1200.10">
    <property type="entry name" value="ACP-like"/>
    <property type="match status" value="1"/>
</dbReference>
<dbReference type="FunFam" id="3.40.47.10:FF:000019">
    <property type="entry name" value="Polyketide synthase type I"/>
    <property type="match status" value="1"/>
</dbReference>
<keyword evidence="3" id="KW-0596">Phosphopantetheine</keyword>
<dbReference type="Pfam" id="PF00109">
    <property type="entry name" value="ketoacyl-synt"/>
    <property type="match status" value="1"/>
</dbReference>
<dbReference type="InterPro" id="IPR014043">
    <property type="entry name" value="Acyl_transferase_dom"/>
</dbReference>
<dbReference type="InterPro" id="IPR049552">
    <property type="entry name" value="PKS_DH_N"/>
</dbReference>
<dbReference type="InterPro" id="IPR020807">
    <property type="entry name" value="PKS_DH"/>
</dbReference>
<dbReference type="PANTHER" id="PTHR43775:SF37">
    <property type="entry name" value="SI:DKEY-61P9.11"/>
    <property type="match status" value="1"/>
</dbReference>
<feature type="region of interest" description="C-terminal hotdog fold" evidence="6">
    <location>
        <begin position="1150"/>
        <end position="1301"/>
    </location>
</feature>
<dbReference type="GO" id="GO:0005886">
    <property type="term" value="C:plasma membrane"/>
    <property type="evidence" value="ECO:0007669"/>
    <property type="project" value="TreeGrafter"/>
</dbReference>
<evidence type="ECO:0000256" key="5">
    <source>
        <dbReference type="ARBA" id="ARBA00022679"/>
    </source>
</evidence>
<dbReference type="SUPFAM" id="SSF55048">
    <property type="entry name" value="Probable ACP-binding domain of malonyl-CoA ACP transacylase"/>
    <property type="match status" value="1"/>
</dbReference>
<dbReference type="InterPro" id="IPR020806">
    <property type="entry name" value="PKS_PP-bd"/>
</dbReference>
<dbReference type="InterPro" id="IPR057326">
    <property type="entry name" value="KR_dom"/>
</dbReference>
<dbReference type="InterPro" id="IPR049551">
    <property type="entry name" value="PKS_DH_C"/>
</dbReference>
<dbReference type="InterPro" id="IPR016035">
    <property type="entry name" value="Acyl_Trfase/lysoPLipase"/>
</dbReference>
<dbReference type="Pfam" id="PF02801">
    <property type="entry name" value="Ketoacyl-synt_C"/>
    <property type="match status" value="1"/>
</dbReference>
<dbReference type="InterPro" id="IPR014031">
    <property type="entry name" value="Ketoacyl_synth_C"/>
</dbReference>
<dbReference type="Pfam" id="PF08659">
    <property type="entry name" value="KR"/>
    <property type="match status" value="1"/>
</dbReference>
<dbReference type="SUPFAM" id="SSF47336">
    <property type="entry name" value="ACP-like"/>
    <property type="match status" value="2"/>
</dbReference>
<dbReference type="InterPro" id="IPR013968">
    <property type="entry name" value="PKS_KR"/>
</dbReference>
<dbReference type="InterPro" id="IPR014030">
    <property type="entry name" value="Ketoacyl_synth_N"/>
</dbReference>
<reference evidence="10 11" key="1">
    <citation type="submission" date="2019-07" db="EMBL/GenBank/DDBJ databases">
        <authorList>
            <person name="Kim J."/>
        </authorList>
    </citation>
    <scope>NUCLEOTIDE SEQUENCE [LARGE SCALE GENOMIC DNA]</scope>
    <source>
        <strain evidence="10 11">N4</strain>
    </source>
</reference>
<dbReference type="InterPro" id="IPR018201">
    <property type="entry name" value="Ketoacyl_synth_AS"/>
</dbReference>
<comment type="function">
    <text evidence="1">Involved in some intermediate steps for the synthesis of the antibiotic polyketide bacillaene which is involved in secondary metabolism.</text>
</comment>
<dbReference type="SUPFAM" id="SSF51735">
    <property type="entry name" value="NAD(P)-binding Rossmann-fold domains"/>
    <property type="match status" value="2"/>
</dbReference>
<keyword evidence="5" id="KW-0808">Transferase</keyword>
<dbReference type="GO" id="GO:0004312">
    <property type="term" value="F:fatty acid synthase activity"/>
    <property type="evidence" value="ECO:0007669"/>
    <property type="project" value="TreeGrafter"/>
</dbReference>
<evidence type="ECO:0000313" key="10">
    <source>
        <dbReference type="EMBL" id="TVX93376.1"/>
    </source>
</evidence>
<dbReference type="PROSITE" id="PS50075">
    <property type="entry name" value="CARRIER"/>
    <property type="match status" value="1"/>
</dbReference>
<dbReference type="Pfam" id="PF00698">
    <property type="entry name" value="Acyl_transf_1"/>
    <property type="match status" value="1"/>
</dbReference>
<dbReference type="Pfam" id="PF14765">
    <property type="entry name" value="PS-DH"/>
    <property type="match status" value="1"/>
</dbReference>
<evidence type="ECO:0000256" key="3">
    <source>
        <dbReference type="ARBA" id="ARBA00022450"/>
    </source>
</evidence>
<evidence type="ECO:0000313" key="11">
    <source>
        <dbReference type="Proteomes" id="UP000318102"/>
    </source>
</evidence>
<dbReference type="InterPro" id="IPR036736">
    <property type="entry name" value="ACP-like_sf"/>
</dbReference>
<feature type="active site" description="Proton acceptor; for dehydratase activity" evidence="6">
    <location>
        <position position="1040"/>
    </location>
</feature>
<dbReference type="Proteomes" id="UP000318102">
    <property type="component" value="Unassembled WGS sequence"/>
</dbReference>
<comment type="pathway">
    <text evidence="2">Antibiotic biosynthesis; bacillaene biosynthesis.</text>
</comment>
<comment type="caution">
    <text evidence="10">The sequence shown here is derived from an EMBL/GenBank/DDBJ whole genome shotgun (WGS) entry which is preliminary data.</text>
</comment>